<protein>
    <recommendedName>
        <fullName evidence="5">Siderophore biosynthesis enzyme</fullName>
    </recommendedName>
</protein>
<keyword evidence="2" id="KW-0732">Signal</keyword>
<dbReference type="OrthoDB" id="3942074at2759"/>
<dbReference type="VEuPathDB" id="FungiDB:jhhlp_003130"/>
<comment type="caution">
    <text evidence="3">The sequence shown here is derived from an EMBL/GenBank/DDBJ whole genome shotgun (WGS) entry which is preliminary data.</text>
</comment>
<reference evidence="3 4" key="1">
    <citation type="journal article" date="2017" name="G3 (Bethesda)">
        <title>First Draft Genome Sequence of the Pathogenic Fungus Lomentospora prolificans (Formerly Scedosporium prolificans).</title>
        <authorList>
            <person name="Luo R."/>
            <person name="Zimin A."/>
            <person name="Workman R."/>
            <person name="Fan Y."/>
            <person name="Pertea G."/>
            <person name="Grossman N."/>
            <person name="Wear M.P."/>
            <person name="Jia B."/>
            <person name="Miller H."/>
            <person name="Casadevall A."/>
            <person name="Timp W."/>
            <person name="Zhang S.X."/>
            <person name="Salzberg S.L."/>
        </authorList>
    </citation>
    <scope>NUCLEOTIDE SEQUENCE [LARGE SCALE GENOMIC DNA]</scope>
    <source>
        <strain evidence="3 4">JHH-5317</strain>
    </source>
</reference>
<proteinExistence type="predicted"/>
<organism evidence="3 4">
    <name type="scientific">Lomentospora prolificans</name>
    <dbReference type="NCBI Taxonomy" id="41688"/>
    <lineage>
        <taxon>Eukaryota</taxon>
        <taxon>Fungi</taxon>
        <taxon>Dikarya</taxon>
        <taxon>Ascomycota</taxon>
        <taxon>Pezizomycotina</taxon>
        <taxon>Sordariomycetes</taxon>
        <taxon>Hypocreomycetidae</taxon>
        <taxon>Microascales</taxon>
        <taxon>Microascaceae</taxon>
        <taxon>Lomentospora</taxon>
    </lineage>
</organism>
<accession>A0A2N3NG10</accession>
<keyword evidence="4" id="KW-1185">Reference proteome</keyword>
<sequence>MAFKRLALSALLAASALAKTDISGCETTALVVTVPGRNDDTIYTTTVYYVPDTGEICEILDCGGGRAPPKTTVPGCAAYQGTETYSPKFLPTSTSEPAPEKTVSADNTGATDAQTTAAPSNSASASDGESSGAPEPSASGSANQGGDGEFLPYGSGAAVMGASLLGGLFVAGVAGAVAMV</sequence>
<dbReference type="STRING" id="41688.A0A2N3NG10"/>
<feature type="signal peptide" evidence="2">
    <location>
        <begin position="1"/>
        <end position="18"/>
    </location>
</feature>
<gene>
    <name evidence="3" type="ORF">jhhlp_003130</name>
</gene>
<dbReference type="AlphaFoldDB" id="A0A2N3NG10"/>
<evidence type="ECO:0000313" key="4">
    <source>
        <dbReference type="Proteomes" id="UP000233524"/>
    </source>
</evidence>
<evidence type="ECO:0000256" key="2">
    <source>
        <dbReference type="SAM" id="SignalP"/>
    </source>
</evidence>
<name>A0A2N3NG10_9PEZI</name>
<dbReference type="InParanoid" id="A0A2N3NG10"/>
<evidence type="ECO:0000256" key="1">
    <source>
        <dbReference type="SAM" id="MobiDB-lite"/>
    </source>
</evidence>
<feature type="compositionally biased region" description="Polar residues" evidence="1">
    <location>
        <begin position="85"/>
        <end position="96"/>
    </location>
</feature>
<dbReference type="EMBL" id="NLAX01000008">
    <property type="protein sequence ID" value="PKS11368.1"/>
    <property type="molecule type" value="Genomic_DNA"/>
</dbReference>
<feature type="compositionally biased region" description="Polar residues" evidence="1">
    <location>
        <begin position="104"/>
        <end position="116"/>
    </location>
</feature>
<feature type="region of interest" description="Disordered" evidence="1">
    <location>
        <begin position="85"/>
        <end position="147"/>
    </location>
</feature>
<evidence type="ECO:0000313" key="3">
    <source>
        <dbReference type="EMBL" id="PKS11368.1"/>
    </source>
</evidence>
<dbReference type="Proteomes" id="UP000233524">
    <property type="component" value="Unassembled WGS sequence"/>
</dbReference>
<feature type="chain" id="PRO_5014632646" description="Siderophore biosynthesis enzyme" evidence="2">
    <location>
        <begin position="19"/>
        <end position="180"/>
    </location>
</feature>
<feature type="compositionally biased region" description="Low complexity" evidence="1">
    <location>
        <begin position="117"/>
        <end position="142"/>
    </location>
</feature>
<evidence type="ECO:0008006" key="5">
    <source>
        <dbReference type="Google" id="ProtNLM"/>
    </source>
</evidence>